<sequence length="231" mass="25800">MAKEKILVVEDEEAIQELIRYNLNKEGFDRVRLCDSGEAALAQAAEFKPDLILLDLMLPGIDGLSVCRRLRRDARTAAVPIIMLTAKSEESDIVTGLEVGADDYLAKPFSPKVLIARIKSVLRRVNPTELEESSTSLKRGVLTMNRGTREAAIDGHALSLTFSEFEILYLLARRPGWVFTRNQIVNEVKGDDYPVTERAVDVQMVSLRRKLGGHGDLIETVRGVGYRFAQE</sequence>
<keyword evidence="3" id="KW-0805">Transcription regulation</keyword>
<dbReference type="InterPro" id="IPR039420">
    <property type="entry name" value="WalR-like"/>
</dbReference>
<dbReference type="RefSeq" id="WP_106052381.1">
    <property type="nucleotide sequence ID" value="NZ_DBFCGB010000269.1"/>
</dbReference>
<dbReference type="CDD" id="cd00383">
    <property type="entry name" value="trans_reg_C"/>
    <property type="match status" value="1"/>
</dbReference>
<proteinExistence type="predicted"/>
<dbReference type="InterPro" id="IPR001867">
    <property type="entry name" value="OmpR/PhoB-type_DNA-bd"/>
</dbReference>
<dbReference type="AlphaFoldDB" id="A0A844FZD1"/>
<dbReference type="InterPro" id="IPR016032">
    <property type="entry name" value="Sig_transdc_resp-reg_C-effctor"/>
</dbReference>
<dbReference type="GO" id="GO:0000976">
    <property type="term" value="F:transcription cis-regulatory region binding"/>
    <property type="evidence" value="ECO:0007669"/>
    <property type="project" value="TreeGrafter"/>
</dbReference>
<dbReference type="Gene3D" id="1.10.10.10">
    <property type="entry name" value="Winged helix-like DNA-binding domain superfamily/Winged helix DNA-binding domain"/>
    <property type="match status" value="1"/>
</dbReference>
<gene>
    <name evidence="10" type="ORF">FYJ85_06590</name>
</gene>
<dbReference type="Pfam" id="PF00486">
    <property type="entry name" value="Trans_reg_C"/>
    <property type="match status" value="1"/>
</dbReference>
<dbReference type="Pfam" id="PF00072">
    <property type="entry name" value="Response_reg"/>
    <property type="match status" value="1"/>
</dbReference>
<evidence type="ECO:0000256" key="6">
    <source>
        <dbReference type="PROSITE-ProRule" id="PRU00169"/>
    </source>
</evidence>
<dbReference type="EMBL" id="VUNS01000005">
    <property type="protein sequence ID" value="MST96710.1"/>
    <property type="molecule type" value="Genomic_DNA"/>
</dbReference>
<feature type="DNA-binding region" description="OmpR/PhoB-type" evidence="7">
    <location>
        <begin position="134"/>
        <end position="230"/>
    </location>
</feature>
<dbReference type="GO" id="GO:0006355">
    <property type="term" value="P:regulation of DNA-templated transcription"/>
    <property type="evidence" value="ECO:0007669"/>
    <property type="project" value="InterPro"/>
</dbReference>
<evidence type="ECO:0000256" key="1">
    <source>
        <dbReference type="ARBA" id="ARBA00022553"/>
    </source>
</evidence>
<evidence type="ECO:0000256" key="5">
    <source>
        <dbReference type="ARBA" id="ARBA00023163"/>
    </source>
</evidence>
<dbReference type="Proteomes" id="UP000435649">
    <property type="component" value="Unassembled WGS sequence"/>
</dbReference>
<feature type="modified residue" description="4-aspartylphosphate" evidence="6">
    <location>
        <position position="55"/>
    </location>
</feature>
<keyword evidence="4 7" id="KW-0238">DNA-binding</keyword>
<evidence type="ECO:0000256" key="7">
    <source>
        <dbReference type="PROSITE-ProRule" id="PRU01091"/>
    </source>
</evidence>
<dbReference type="PANTHER" id="PTHR48111">
    <property type="entry name" value="REGULATOR OF RPOS"/>
    <property type="match status" value="1"/>
</dbReference>
<feature type="domain" description="Response regulatory" evidence="8">
    <location>
        <begin position="5"/>
        <end position="122"/>
    </location>
</feature>
<keyword evidence="2" id="KW-0902">Two-component regulatory system</keyword>
<dbReference type="SMART" id="SM00448">
    <property type="entry name" value="REC"/>
    <property type="match status" value="1"/>
</dbReference>
<dbReference type="Gene3D" id="6.10.250.690">
    <property type="match status" value="1"/>
</dbReference>
<comment type="caution">
    <text evidence="10">The sequence shown here is derived from an EMBL/GenBank/DDBJ whole genome shotgun (WGS) entry which is preliminary data.</text>
</comment>
<feature type="domain" description="OmpR/PhoB-type" evidence="9">
    <location>
        <begin position="134"/>
        <end position="230"/>
    </location>
</feature>
<evidence type="ECO:0000259" key="9">
    <source>
        <dbReference type="PROSITE" id="PS51755"/>
    </source>
</evidence>
<dbReference type="PROSITE" id="PS50110">
    <property type="entry name" value="RESPONSE_REGULATORY"/>
    <property type="match status" value="1"/>
</dbReference>
<evidence type="ECO:0000256" key="3">
    <source>
        <dbReference type="ARBA" id="ARBA00023015"/>
    </source>
</evidence>
<dbReference type="SMART" id="SM00862">
    <property type="entry name" value="Trans_reg_C"/>
    <property type="match status" value="1"/>
</dbReference>
<accession>A0A844FZD1</accession>
<dbReference type="Gene3D" id="3.40.50.2300">
    <property type="match status" value="1"/>
</dbReference>
<dbReference type="InterPro" id="IPR036388">
    <property type="entry name" value="WH-like_DNA-bd_sf"/>
</dbReference>
<keyword evidence="1 6" id="KW-0597">Phosphoprotein</keyword>
<reference evidence="10 11" key="1">
    <citation type="submission" date="2019-08" db="EMBL/GenBank/DDBJ databases">
        <title>In-depth cultivation of the pig gut microbiome towards novel bacterial diversity and tailored functional studies.</title>
        <authorList>
            <person name="Wylensek D."/>
            <person name="Hitch T.C.A."/>
            <person name="Clavel T."/>
        </authorList>
    </citation>
    <scope>NUCLEOTIDE SEQUENCE [LARGE SCALE GENOMIC DNA]</scope>
    <source>
        <strain evidence="10 11">BBE-744-WT-12</strain>
    </source>
</reference>
<name>A0A844FZD1_9BACT</name>
<dbReference type="PANTHER" id="PTHR48111:SF4">
    <property type="entry name" value="DNA-BINDING DUAL TRANSCRIPTIONAL REGULATOR OMPR"/>
    <property type="match status" value="1"/>
</dbReference>
<dbReference type="GO" id="GO:0000156">
    <property type="term" value="F:phosphorelay response regulator activity"/>
    <property type="evidence" value="ECO:0007669"/>
    <property type="project" value="TreeGrafter"/>
</dbReference>
<dbReference type="InterPro" id="IPR011006">
    <property type="entry name" value="CheY-like_superfamily"/>
</dbReference>
<dbReference type="FunFam" id="3.40.50.2300:FF:000001">
    <property type="entry name" value="DNA-binding response regulator PhoB"/>
    <property type="match status" value="1"/>
</dbReference>
<organism evidence="10 11">
    <name type="scientific">Victivallis lenta</name>
    <dbReference type="NCBI Taxonomy" id="2606640"/>
    <lineage>
        <taxon>Bacteria</taxon>
        <taxon>Pseudomonadati</taxon>
        <taxon>Lentisphaerota</taxon>
        <taxon>Lentisphaeria</taxon>
        <taxon>Victivallales</taxon>
        <taxon>Victivallaceae</taxon>
        <taxon>Victivallis</taxon>
    </lineage>
</organism>
<dbReference type="InterPro" id="IPR001789">
    <property type="entry name" value="Sig_transdc_resp-reg_receiver"/>
</dbReference>
<dbReference type="SUPFAM" id="SSF46894">
    <property type="entry name" value="C-terminal effector domain of the bipartite response regulators"/>
    <property type="match status" value="1"/>
</dbReference>
<keyword evidence="5" id="KW-0804">Transcription</keyword>
<evidence type="ECO:0000313" key="10">
    <source>
        <dbReference type="EMBL" id="MST96710.1"/>
    </source>
</evidence>
<dbReference type="SUPFAM" id="SSF52172">
    <property type="entry name" value="CheY-like"/>
    <property type="match status" value="1"/>
</dbReference>
<evidence type="ECO:0000259" key="8">
    <source>
        <dbReference type="PROSITE" id="PS50110"/>
    </source>
</evidence>
<evidence type="ECO:0000313" key="11">
    <source>
        <dbReference type="Proteomes" id="UP000435649"/>
    </source>
</evidence>
<dbReference type="PROSITE" id="PS51755">
    <property type="entry name" value="OMPR_PHOB"/>
    <property type="match status" value="1"/>
</dbReference>
<evidence type="ECO:0000256" key="2">
    <source>
        <dbReference type="ARBA" id="ARBA00023012"/>
    </source>
</evidence>
<dbReference type="GO" id="GO:0032993">
    <property type="term" value="C:protein-DNA complex"/>
    <property type="evidence" value="ECO:0007669"/>
    <property type="project" value="TreeGrafter"/>
</dbReference>
<dbReference type="GO" id="GO:0005829">
    <property type="term" value="C:cytosol"/>
    <property type="evidence" value="ECO:0007669"/>
    <property type="project" value="TreeGrafter"/>
</dbReference>
<protein>
    <submittedName>
        <fullName evidence="10">Response regulator transcription factor</fullName>
    </submittedName>
</protein>
<keyword evidence="11" id="KW-1185">Reference proteome</keyword>
<evidence type="ECO:0000256" key="4">
    <source>
        <dbReference type="ARBA" id="ARBA00023125"/>
    </source>
</evidence>